<dbReference type="InterPro" id="IPR050266">
    <property type="entry name" value="AB_hydrolase_sf"/>
</dbReference>
<proteinExistence type="inferred from homology"/>
<reference evidence="4" key="1">
    <citation type="submission" date="2024-06" db="EMBL/GenBank/DDBJ databases">
        <title>Complete genome of Salinicola endophyticus HNIBRBA4755.</title>
        <authorList>
            <person name="Shin S.Y."/>
            <person name="Kang H."/>
            <person name="Song J."/>
        </authorList>
    </citation>
    <scope>NUCLEOTIDE SEQUENCE</scope>
    <source>
        <strain evidence="4">HNIBRBA4755</strain>
    </source>
</reference>
<accession>A0AB74U198</accession>
<evidence type="ECO:0000256" key="2">
    <source>
        <dbReference type="ARBA" id="ARBA00022801"/>
    </source>
</evidence>
<dbReference type="InterPro" id="IPR000073">
    <property type="entry name" value="AB_hydrolase_1"/>
</dbReference>
<sequence>MPLSHSANAGPIETTLGEAGLAAQVWGAAEAPVWLALHGWLDNAATFSRLAPLLVEALGIRVVALDLPGHGRSPHRGDGGDYSPWGYLPELVEVVETLGPAPLTLLGHSMGAGVASLLAAALPARVARLVLIDGLAPLTTTPEQAPEQLRLGLRARRRPRRGEHGYATLEAALEARVNGGRTRLDADTARPIVERGLRRGEDGLFYWRSDRRLIWPSLLRLSPEQMLALLGEIVAPTLLIQATAGVLGEREQLAESCQRVRRLQRRVVSGGHHLHLERTRVAQVAAEVVRFTRVGDASALA</sequence>
<dbReference type="PANTHER" id="PTHR43798">
    <property type="entry name" value="MONOACYLGLYCEROL LIPASE"/>
    <property type="match status" value="1"/>
</dbReference>
<dbReference type="AlphaFoldDB" id="A0AB74U198"/>
<name>A0AB74U198_9GAMM</name>
<feature type="domain" description="AB hydrolase-1" evidence="3">
    <location>
        <begin position="36"/>
        <end position="278"/>
    </location>
</feature>
<evidence type="ECO:0000313" key="4">
    <source>
        <dbReference type="EMBL" id="XCJ78136.1"/>
    </source>
</evidence>
<dbReference type="InterPro" id="IPR029058">
    <property type="entry name" value="AB_hydrolase_fold"/>
</dbReference>
<comment type="similarity">
    <text evidence="1">Belongs to the AB hydrolase superfamily.</text>
</comment>
<dbReference type="GO" id="GO:0016020">
    <property type="term" value="C:membrane"/>
    <property type="evidence" value="ECO:0007669"/>
    <property type="project" value="TreeGrafter"/>
</dbReference>
<evidence type="ECO:0000259" key="3">
    <source>
        <dbReference type="Pfam" id="PF00561"/>
    </source>
</evidence>
<gene>
    <name evidence="4" type="ORF">ABV408_11850</name>
</gene>
<organism evidence="4">
    <name type="scientific">Salinicola endophyticus</name>
    <dbReference type="NCBI Taxonomy" id="1949083"/>
    <lineage>
        <taxon>Bacteria</taxon>
        <taxon>Pseudomonadati</taxon>
        <taxon>Pseudomonadota</taxon>
        <taxon>Gammaproteobacteria</taxon>
        <taxon>Oceanospirillales</taxon>
        <taxon>Halomonadaceae</taxon>
        <taxon>Salinicola</taxon>
    </lineage>
</organism>
<dbReference type="GO" id="GO:0016787">
    <property type="term" value="F:hydrolase activity"/>
    <property type="evidence" value="ECO:0007669"/>
    <property type="project" value="UniProtKB-KW"/>
</dbReference>
<keyword evidence="2 4" id="KW-0378">Hydrolase</keyword>
<protein>
    <submittedName>
        <fullName evidence="4">Alpha/beta hydrolase</fullName>
    </submittedName>
</protein>
<dbReference type="SUPFAM" id="SSF53474">
    <property type="entry name" value="alpha/beta-Hydrolases"/>
    <property type="match status" value="1"/>
</dbReference>
<dbReference type="Gene3D" id="3.40.50.1820">
    <property type="entry name" value="alpha/beta hydrolase"/>
    <property type="match status" value="1"/>
</dbReference>
<dbReference type="RefSeq" id="WP_353979157.1">
    <property type="nucleotide sequence ID" value="NZ_CP159578.1"/>
</dbReference>
<dbReference type="Pfam" id="PF00561">
    <property type="entry name" value="Abhydrolase_1"/>
    <property type="match status" value="1"/>
</dbReference>
<dbReference type="PRINTS" id="PR00111">
    <property type="entry name" value="ABHYDROLASE"/>
</dbReference>
<dbReference type="PANTHER" id="PTHR43798:SF14">
    <property type="entry name" value="SERINE HYDROLASE-LIKE PROTEIN DDB_G0286239"/>
    <property type="match status" value="1"/>
</dbReference>
<evidence type="ECO:0000256" key="1">
    <source>
        <dbReference type="ARBA" id="ARBA00008645"/>
    </source>
</evidence>
<dbReference type="EMBL" id="CP159578">
    <property type="protein sequence ID" value="XCJ78136.1"/>
    <property type="molecule type" value="Genomic_DNA"/>
</dbReference>